<dbReference type="CDD" id="cd17243">
    <property type="entry name" value="RMtype1_S_AchA6I-TRD2-CR2_like"/>
    <property type="match status" value="1"/>
</dbReference>
<keyword evidence="5" id="KW-0540">Nuclease</keyword>
<evidence type="ECO:0000259" key="4">
    <source>
        <dbReference type="Pfam" id="PF01420"/>
    </source>
</evidence>
<dbReference type="GO" id="GO:0003677">
    <property type="term" value="F:DNA binding"/>
    <property type="evidence" value="ECO:0007669"/>
    <property type="project" value="UniProtKB-KW"/>
</dbReference>
<dbReference type="RefSeq" id="WP_152401852.1">
    <property type="nucleotide sequence ID" value="NZ_WHIY01000012.1"/>
</dbReference>
<dbReference type="InterPro" id="IPR044946">
    <property type="entry name" value="Restrct_endonuc_typeI_TRD_sf"/>
</dbReference>
<comment type="similarity">
    <text evidence="1">Belongs to the type-I restriction system S methylase family.</text>
</comment>
<dbReference type="PANTHER" id="PTHR30408:SF12">
    <property type="entry name" value="TYPE I RESTRICTION ENZYME MJAVIII SPECIFICITY SUBUNIT"/>
    <property type="match status" value="1"/>
</dbReference>
<dbReference type="Pfam" id="PF01420">
    <property type="entry name" value="Methylase_S"/>
    <property type="match status" value="2"/>
</dbReference>
<name>A0A6L5EBT7_9ENTR</name>
<evidence type="ECO:0000256" key="1">
    <source>
        <dbReference type="ARBA" id="ARBA00010923"/>
    </source>
</evidence>
<dbReference type="InterPro" id="IPR000055">
    <property type="entry name" value="Restrct_endonuc_typeI_TRD"/>
</dbReference>
<reference evidence="5 6" key="1">
    <citation type="submission" date="2019-10" db="EMBL/GenBank/DDBJ databases">
        <title>Characterization of a new Citrobacter species.</title>
        <authorList>
            <person name="Goncalves Ribeiro T."/>
            <person name="Izdebski R."/>
            <person name="Urbanowicz P."/>
            <person name="Carmeli Y."/>
            <person name="Gniadkowski M."/>
            <person name="Peixe L."/>
        </authorList>
    </citation>
    <scope>NUCLEOTIDE SEQUENCE [LARGE SCALE GENOMIC DNA]</scope>
    <source>
        <strain evidence="5 6">NMI7905_11</strain>
    </source>
</reference>
<feature type="domain" description="Type I restriction modification DNA specificity" evidence="4">
    <location>
        <begin position="273"/>
        <end position="441"/>
    </location>
</feature>
<evidence type="ECO:0000313" key="6">
    <source>
        <dbReference type="Proteomes" id="UP000475079"/>
    </source>
</evidence>
<keyword evidence="6" id="KW-1185">Reference proteome</keyword>
<feature type="domain" description="Type I restriction modification DNA specificity" evidence="4">
    <location>
        <begin position="51"/>
        <end position="191"/>
    </location>
</feature>
<keyword evidence="3" id="KW-0238">DNA-binding</keyword>
<protein>
    <submittedName>
        <fullName evidence="5">Restriction endonuclease subunit S</fullName>
    </submittedName>
</protein>
<sequence>MSSNWPIVRIDDIKADRKNAITIGPFGSRMKSDCYTESGIAVIRGTNLGPTSHFINDFVYITEEKADELASCNVYKNDLVFPHRGSIGEVGIVEREQRYVLSSSLMKLTCATDKACPKFVYYFFKSSTGRHELLKNASQVGTPGIGQPLSSLKSIELSLPPLKTQENIAKILSSLDEKIHINQKINQTLERMAQALFKSWFVDFEPVKAKIAVLEAGGSQVDATLAAMSSISGKDMASLAEFECEQPEKYAELRATAELFPFAMQESKLGNIPDGWEMTTLAEKIKIIGGGTPKRSESDYWGGDICWYSVKDAPRDGDVFVIDTVEKITAKGLNNSSTKLLPVGTTIISARGTVGKLALVAVEMAMNQSCYGISGQDFSGPFLTYLRVKQCIDVLKRNTHGAVFDTITTNTFETVNILTAHKTINDKFEEIITPLFNSIKNNLVSNAYLSQLRDKLLPKLIFGEIDLADQNSQHKYGRSIK</sequence>
<dbReference type="SUPFAM" id="SSF116734">
    <property type="entry name" value="DNA methylase specificity domain"/>
    <property type="match status" value="2"/>
</dbReference>
<gene>
    <name evidence="5" type="ORF">GBB84_18165</name>
</gene>
<dbReference type="EMBL" id="WHIY01000012">
    <property type="protein sequence ID" value="MPQ52826.1"/>
    <property type="molecule type" value="Genomic_DNA"/>
</dbReference>
<dbReference type="GO" id="GO:0009307">
    <property type="term" value="P:DNA restriction-modification system"/>
    <property type="evidence" value="ECO:0007669"/>
    <property type="project" value="UniProtKB-KW"/>
</dbReference>
<keyword evidence="5" id="KW-0255">Endonuclease</keyword>
<dbReference type="GO" id="GO:0004519">
    <property type="term" value="F:endonuclease activity"/>
    <property type="evidence" value="ECO:0007669"/>
    <property type="project" value="UniProtKB-KW"/>
</dbReference>
<dbReference type="AlphaFoldDB" id="A0A6L5EBT7"/>
<dbReference type="PANTHER" id="PTHR30408">
    <property type="entry name" value="TYPE-1 RESTRICTION ENZYME ECOKI SPECIFICITY PROTEIN"/>
    <property type="match status" value="1"/>
</dbReference>
<dbReference type="Proteomes" id="UP000475079">
    <property type="component" value="Unassembled WGS sequence"/>
</dbReference>
<accession>A0A6L5EBT7</accession>
<organism evidence="5 6">
    <name type="scientific">Citrobacter telavivensis</name>
    <dbReference type="NCBI Taxonomy" id="2653932"/>
    <lineage>
        <taxon>Bacteria</taxon>
        <taxon>Pseudomonadati</taxon>
        <taxon>Pseudomonadota</taxon>
        <taxon>Gammaproteobacteria</taxon>
        <taxon>Enterobacterales</taxon>
        <taxon>Enterobacteriaceae</taxon>
        <taxon>Citrobacter</taxon>
    </lineage>
</organism>
<evidence type="ECO:0000256" key="2">
    <source>
        <dbReference type="ARBA" id="ARBA00022747"/>
    </source>
</evidence>
<evidence type="ECO:0000256" key="3">
    <source>
        <dbReference type="ARBA" id="ARBA00023125"/>
    </source>
</evidence>
<evidence type="ECO:0000313" key="5">
    <source>
        <dbReference type="EMBL" id="MPQ52826.1"/>
    </source>
</evidence>
<proteinExistence type="inferred from homology"/>
<dbReference type="InterPro" id="IPR052021">
    <property type="entry name" value="Type-I_RS_S_subunit"/>
</dbReference>
<keyword evidence="2" id="KW-0680">Restriction system</keyword>
<comment type="caution">
    <text evidence="5">The sequence shown here is derived from an EMBL/GenBank/DDBJ whole genome shotgun (WGS) entry which is preliminary data.</text>
</comment>
<keyword evidence="5" id="KW-0378">Hydrolase</keyword>
<dbReference type="Gene3D" id="3.90.220.20">
    <property type="entry name" value="DNA methylase specificity domains"/>
    <property type="match status" value="2"/>
</dbReference>